<dbReference type="Gene3D" id="1.10.1280.10">
    <property type="entry name" value="Di-copper center containing domain from catechol oxidase"/>
    <property type="match status" value="1"/>
</dbReference>
<evidence type="ECO:0000256" key="4">
    <source>
        <dbReference type="ARBA" id="ARBA00022723"/>
    </source>
</evidence>
<dbReference type="PANTHER" id="PTHR11474:SF76">
    <property type="entry name" value="SHKT DOMAIN-CONTAINING PROTEIN"/>
    <property type="match status" value="1"/>
</dbReference>
<feature type="domain" description="Tyrosinase copper-binding" evidence="13">
    <location>
        <begin position="323"/>
        <end position="334"/>
    </location>
</feature>
<evidence type="ECO:0000313" key="14">
    <source>
        <dbReference type="EMBL" id="CAF9938625.1"/>
    </source>
</evidence>
<dbReference type="PROSITE" id="PS00498">
    <property type="entry name" value="TYROSINASE_2"/>
    <property type="match status" value="1"/>
</dbReference>
<comment type="cofactor">
    <cofactor evidence="1">
        <name>Cu(2+)</name>
        <dbReference type="ChEBI" id="CHEBI:29036"/>
    </cofactor>
</comment>
<evidence type="ECO:0000313" key="15">
    <source>
        <dbReference type="Proteomes" id="UP000664521"/>
    </source>
</evidence>
<dbReference type="Proteomes" id="UP000664521">
    <property type="component" value="Unassembled WGS sequence"/>
</dbReference>
<evidence type="ECO:0000256" key="8">
    <source>
        <dbReference type="ARBA" id="ARBA00023101"/>
    </source>
</evidence>
<evidence type="ECO:0000256" key="10">
    <source>
        <dbReference type="ARBA" id="ARBA00048881"/>
    </source>
</evidence>
<dbReference type="AlphaFoldDB" id="A0A8H3J0U5"/>
<evidence type="ECO:0000256" key="1">
    <source>
        <dbReference type="ARBA" id="ARBA00001973"/>
    </source>
</evidence>
<keyword evidence="7" id="KW-0503">Monooxygenase</keyword>
<dbReference type="InterPro" id="IPR041640">
    <property type="entry name" value="Tyrosinase_C"/>
</dbReference>
<dbReference type="PANTHER" id="PTHR11474">
    <property type="entry name" value="TYROSINASE FAMILY MEMBER"/>
    <property type="match status" value="1"/>
</dbReference>
<dbReference type="GO" id="GO:0046872">
    <property type="term" value="F:metal ion binding"/>
    <property type="evidence" value="ECO:0007669"/>
    <property type="project" value="UniProtKB-KW"/>
</dbReference>
<proteinExistence type="inferred from homology"/>
<dbReference type="PRINTS" id="PR00092">
    <property type="entry name" value="TYROSINASE"/>
</dbReference>
<dbReference type="EC" id="1.14.18.1" evidence="3"/>
<feature type="compositionally biased region" description="Polar residues" evidence="11">
    <location>
        <begin position="520"/>
        <end position="530"/>
    </location>
</feature>
<evidence type="ECO:0000256" key="6">
    <source>
        <dbReference type="ARBA" id="ARBA00023008"/>
    </source>
</evidence>
<evidence type="ECO:0000259" key="13">
    <source>
        <dbReference type="PROSITE" id="PS00498"/>
    </source>
</evidence>
<keyword evidence="5" id="KW-0560">Oxidoreductase</keyword>
<feature type="region of interest" description="Disordered" evidence="11">
    <location>
        <begin position="512"/>
        <end position="538"/>
    </location>
</feature>
<sequence>MTSLDEAQKKGIVLGLKDATVQLRERLDVDELLSRYPKTFNLFLLALTELQDETKSNNDKMGWFQIAGIHGLPLKDWDGVTASSGGKGSYCPHGTILFPTWHRPYLAMMEQTIYHKMLTIAAKFKDSDSWTQEVKNFRLPFWDYLRPRGGNTRFPGVKDTEYGTTGYGWDFSVPYILEVEQVMVFMPYDKSKPDRKETELQPINNPLFTFVFPKSNGLDDKDLDRIKFQASRINTVRQDQNFSGKSNHQVLNTVLAQRRESEVETLLNLLYLPQYKDYAIFSNKAVVDKKATVFGSLEGLHDDYHGLTGANGHMGRVPVAAFDPIFWLHHCNIDRIAAIWQAINPKSWFPDPVVPKKSIPEVPPKPTETDPLLPFRSVNEDGFWSSKTARKVENFGYTYTEIQKYKGGADLQTAFVSKYAWSSQAYNRKNLNPIIPEEMKPLPLKDSPVFQYTQGTLDSRLSREIQVVSKQEISKTIVAPTPAIQHRLLATPELPDSQTVLNVAAIEGLNAPVTVKDPSPTDTEISQGAPNQGDKHLLSGKLPGTDILRQWYVDTKVEKAAFNGAFTIFYFIGDFPSDPALYATAPTNAGTNHIFTAPAEACDNCGQQAEQGLLVSDSTPISPILLDYVSNGVLQSLYPGDVVPFLRSNLHWRAVGVAERQPARSEEVKGLEVAISASVAWLYPENPVPEFVGVQAYPEVTAGRAGGVGA</sequence>
<organism evidence="14 15">
    <name type="scientific">Heterodermia speciosa</name>
    <dbReference type="NCBI Taxonomy" id="116794"/>
    <lineage>
        <taxon>Eukaryota</taxon>
        <taxon>Fungi</taxon>
        <taxon>Dikarya</taxon>
        <taxon>Ascomycota</taxon>
        <taxon>Pezizomycotina</taxon>
        <taxon>Lecanoromycetes</taxon>
        <taxon>OSLEUM clade</taxon>
        <taxon>Lecanoromycetidae</taxon>
        <taxon>Caliciales</taxon>
        <taxon>Physciaceae</taxon>
        <taxon>Heterodermia</taxon>
    </lineage>
</organism>
<dbReference type="InterPro" id="IPR050316">
    <property type="entry name" value="Tyrosinase/Hemocyanin"/>
</dbReference>
<dbReference type="EMBL" id="CAJPDS010000116">
    <property type="protein sequence ID" value="CAF9938625.1"/>
    <property type="molecule type" value="Genomic_DNA"/>
</dbReference>
<feature type="domain" description="Tyrosinase copper-binding" evidence="12">
    <location>
        <begin position="93"/>
        <end position="110"/>
    </location>
</feature>
<dbReference type="Gene3D" id="2.60.310.20">
    <property type="match status" value="1"/>
</dbReference>
<evidence type="ECO:0000256" key="3">
    <source>
        <dbReference type="ARBA" id="ARBA00011906"/>
    </source>
</evidence>
<dbReference type="SUPFAM" id="SSF48056">
    <property type="entry name" value="Di-copper centre-containing domain"/>
    <property type="match status" value="1"/>
</dbReference>
<dbReference type="PROSITE" id="PS00497">
    <property type="entry name" value="TYROSINASE_1"/>
    <property type="match status" value="1"/>
</dbReference>
<comment type="catalytic activity">
    <reaction evidence="10">
        <text>L-tyrosine + O2 = L-dopaquinone + H2O</text>
        <dbReference type="Rhea" id="RHEA:18117"/>
        <dbReference type="ChEBI" id="CHEBI:15377"/>
        <dbReference type="ChEBI" id="CHEBI:15379"/>
        <dbReference type="ChEBI" id="CHEBI:57924"/>
        <dbReference type="ChEBI" id="CHEBI:58315"/>
        <dbReference type="EC" id="1.14.18.1"/>
    </reaction>
</comment>
<evidence type="ECO:0000256" key="7">
    <source>
        <dbReference type="ARBA" id="ARBA00023033"/>
    </source>
</evidence>
<keyword evidence="4" id="KW-0479">Metal-binding</keyword>
<gene>
    <name evidence="14" type="ORF">HETSPECPRED_001134</name>
</gene>
<dbReference type="InterPro" id="IPR002227">
    <property type="entry name" value="Tyrosinase_Cu-bd"/>
</dbReference>
<comment type="similarity">
    <text evidence="2">Belongs to the tyrosinase family.</text>
</comment>
<reference evidence="14" key="1">
    <citation type="submission" date="2021-03" db="EMBL/GenBank/DDBJ databases">
        <authorList>
            <person name="Tagirdzhanova G."/>
        </authorList>
    </citation>
    <scope>NUCLEOTIDE SEQUENCE</scope>
</reference>
<evidence type="ECO:0000256" key="5">
    <source>
        <dbReference type="ARBA" id="ARBA00023002"/>
    </source>
</evidence>
<dbReference type="GO" id="GO:0042438">
    <property type="term" value="P:melanin biosynthetic process"/>
    <property type="evidence" value="ECO:0007669"/>
    <property type="project" value="UniProtKB-KW"/>
</dbReference>
<dbReference type="InterPro" id="IPR008922">
    <property type="entry name" value="Di-copper_centre_dom_sf"/>
</dbReference>
<keyword evidence="15" id="KW-1185">Reference proteome</keyword>
<keyword evidence="6" id="KW-0186">Copper</keyword>
<protein>
    <recommendedName>
        <fullName evidence="3">tyrosinase</fullName>
        <ecNumber evidence="3">1.14.18.1</ecNumber>
    </recommendedName>
</protein>
<dbReference type="Pfam" id="PF00264">
    <property type="entry name" value="Tyrosinase"/>
    <property type="match status" value="1"/>
</dbReference>
<name>A0A8H3J0U5_9LECA</name>
<dbReference type="OrthoDB" id="1658288at2759"/>
<evidence type="ECO:0000256" key="11">
    <source>
        <dbReference type="SAM" id="MobiDB-lite"/>
    </source>
</evidence>
<comment type="caution">
    <text evidence="14">The sequence shown here is derived from an EMBL/GenBank/DDBJ whole genome shotgun (WGS) entry which is preliminary data.</text>
</comment>
<keyword evidence="8" id="KW-0470">Melanin biosynthesis</keyword>
<evidence type="ECO:0000259" key="12">
    <source>
        <dbReference type="PROSITE" id="PS00497"/>
    </source>
</evidence>
<evidence type="ECO:0000256" key="2">
    <source>
        <dbReference type="ARBA" id="ARBA00009928"/>
    </source>
</evidence>
<evidence type="ECO:0000256" key="9">
    <source>
        <dbReference type="ARBA" id="ARBA00048233"/>
    </source>
</evidence>
<comment type="catalytic activity">
    <reaction evidence="9">
        <text>2 L-dopa + O2 = 2 L-dopaquinone + 2 H2O</text>
        <dbReference type="Rhea" id="RHEA:34287"/>
        <dbReference type="ChEBI" id="CHEBI:15377"/>
        <dbReference type="ChEBI" id="CHEBI:15379"/>
        <dbReference type="ChEBI" id="CHEBI:57504"/>
        <dbReference type="ChEBI" id="CHEBI:57924"/>
        <dbReference type="EC" id="1.14.18.1"/>
    </reaction>
</comment>
<dbReference type="GO" id="GO:0004503">
    <property type="term" value="F:tyrosinase activity"/>
    <property type="evidence" value="ECO:0007669"/>
    <property type="project" value="UniProtKB-EC"/>
</dbReference>
<dbReference type="Pfam" id="PF18132">
    <property type="entry name" value="Tyrosinase_C"/>
    <property type="match status" value="1"/>
</dbReference>
<accession>A0A8H3J0U5</accession>